<dbReference type="CDD" id="cd11386">
    <property type="entry name" value="MCP_signal"/>
    <property type="match status" value="1"/>
</dbReference>
<keyword evidence="10" id="KW-1185">Reference proteome</keyword>
<dbReference type="InterPro" id="IPR003660">
    <property type="entry name" value="HAMP_dom"/>
</dbReference>
<evidence type="ECO:0000256" key="3">
    <source>
        <dbReference type="ARBA" id="ARBA00029447"/>
    </source>
</evidence>
<evidence type="ECO:0000259" key="8">
    <source>
        <dbReference type="PROSITE" id="PS50885"/>
    </source>
</evidence>
<evidence type="ECO:0000256" key="4">
    <source>
        <dbReference type="PROSITE-ProRule" id="PRU00284"/>
    </source>
</evidence>
<dbReference type="KEGG" id="dde:Dde_3293"/>
<keyword evidence="6" id="KW-0812">Transmembrane</keyword>
<accession>Q30W59</accession>
<dbReference type="PROSITE" id="PS50111">
    <property type="entry name" value="CHEMOTAXIS_TRANSDUC_2"/>
    <property type="match status" value="1"/>
</dbReference>
<dbReference type="SUPFAM" id="SSF58104">
    <property type="entry name" value="Methyl-accepting chemotaxis protein (MCP) signaling domain"/>
    <property type="match status" value="1"/>
</dbReference>
<evidence type="ECO:0000256" key="5">
    <source>
        <dbReference type="SAM" id="MobiDB-lite"/>
    </source>
</evidence>
<sequence length="720" mass="78700">MLKHLGLKWKIMVILVVVVPVMLGLTWYLTGTFMKLMERTAGEQSFELAYRYANKIDADMSLAMHSARSVARLTETMMGHEGRFTREALRDGMENFLRDHPNLLGIYAAFEPDALDGADSRYMNSPYHNGDGRFVPWVHYQGGAIVTEASSGYENDDPDGAWYHLPRKKGTEVIMEPWAYDLGGEKVLMVDMLVPLRKNGRFAGVIGVDFPMGTIDRFVREITVFGSGYGFLISAAGTYVAHPQTDLVENKVNIFEQKDVSPELRAGLRKVLEGGDFSLKTEEDGAPFLLTFVPVFIGRAETPYIFGIKVPLNEVLAGAFSMRNYALLAGCGATILILLLILYVARVISLPIKATVHAVEQISSGDFSVRLPADSRDEVGRMQVAVNDMAAELARNMDEIRRQQAAAEEKTKQAEEATQQAHEARRQAEQARREGTLQAARQLEEIVAHLSVASEEISVQSREIRQGSEVQRERIASTATAMEEMNATVLEVARNAGETADQAKTSRDNAMEGAGVVNQTMEAMQAIKRNADGLSMNMNRLGEQAQSIGTIMNVIEDIADQTNLLALNAAIEAARAGDAGRGFAVVADEVRKLAEKTMGATKEVGDSIRAIQQAASQNVHAMESTVEHIDAATRLSSRSGEVLAAIVSGVEQSADRVQSIATAAEQQSATSEEINRAVEEINQITLETARAVGEATVAAEELARQAQQLSMIVEEMKSQE</sequence>
<dbReference type="InterPro" id="IPR004089">
    <property type="entry name" value="MCPsignal_dom"/>
</dbReference>
<dbReference type="SMART" id="SM00283">
    <property type="entry name" value="MA"/>
    <property type="match status" value="1"/>
</dbReference>
<feature type="transmembrane region" description="Helical" evidence="6">
    <location>
        <begin position="325"/>
        <end position="345"/>
    </location>
</feature>
<keyword evidence="2 4" id="KW-0807">Transducer</keyword>
<dbReference type="Gene3D" id="1.10.287.950">
    <property type="entry name" value="Methyl-accepting chemotaxis protein"/>
    <property type="match status" value="1"/>
</dbReference>
<dbReference type="PANTHER" id="PTHR32089">
    <property type="entry name" value="METHYL-ACCEPTING CHEMOTAXIS PROTEIN MCPB"/>
    <property type="match status" value="1"/>
</dbReference>
<gene>
    <name evidence="9" type="ordered locus">Dde_3293</name>
</gene>
<keyword evidence="6" id="KW-0472">Membrane</keyword>
<dbReference type="EMBL" id="CP000112">
    <property type="protein sequence ID" value="ABB40087.1"/>
    <property type="molecule type" value="Genomic_DNA"/>
</dbReference>
<evidence type="ECO:0000313" key="10">
    <source>
        <dbReference type="Proteomes" id="UP000002710"/>
    </source>
</evidence>
<dbReference type="GO" id="GO:0006935">
    <property type="term" value="P:chemotaxis"/>
    <property type="evidence" value="ECO:0007669"/>
    <property type="project" value="UniProtKB-ARBA"/>
</dbReference>
<feature type="domain" description="Methyl-accepting transducer" evidence="7">
    <location>
        <begin position="446"/>
        <end position="682"/>
    </location>
</feature>
<dbReference type="HOGENOM" id="CLU_000445_107_19_7"/>
<dbReference type="RefSeq" id="WP_011369026.1">
    <property type="nucleotide sequence ID" value="NC_007519.1"/>
</dbReference>
<protein>
    <submittedName>
        <fullName evidence="9">Methyl-accepting chemotaxis sensory transducer with Cache sensor</fullName>
    </submittedName>
</protein>
<dbReference type="eggNOG" id="COG0840">
    <property type="taxonomic scope" value="Bacteria"/>
</dbReference>
<comment type="similarity">
    <text evidence="3">Belongs to the methyl-accepting chemotaxis (MCP) protein family.</text>
</comment>
<evidence type="ECO:0000256" key="1">
    <source>
        <dbReference type="ARBA" id="ARBA00004370"/>
    </source>
</evidence>
<dbReference type="AlphaFoldDB" id="Q30W59"/>
<dbReference type="GO" id="GO:0016020">
    <property type="term" value="C:membrane"/>
    <property type="evidence" value="ECO:0007669"/>
    <property type="project" value="UniProtKB-SubCell"/>
</dbReference>
<feature type="region of interest" description="Disordered" evidence="5">
    <location>
        <begin position="403"/>
        <end position="436"/>
    </location>
</feature>
<evidence type="ECO:0000256" key="2">
    <source>
        <dbReference type="ARBA" id="ARBA00023224"/>
    </source>
</evidence>
<reference evidence="9 10" key="1">
    <citation type="journal article" date="2011" name="J. Bacteriol.">
        <title>Complete genome sequence and updated annotation of Desulfovibrio alaskensis G20.</title>
        <authorList>
            <person name="Hauser L.J."/>
            <person name="Land M.L."/>
            <person name="Brown S.D."/>
            <person name="Larimer F."/>
            <person name="Keller K.L."/>
            <person name="Rapp-Giles B.J."/>
            <person name="Price M.N."/>
            <person name="Lin M."/>
            <person name="Bruce D.C."/>
            <person name="Detter J.C."/>
            <person name="Tapia R."/>
            <person name="Han C.S."/>
            <person name="Goodwin L.A."/>
            <person name="Cheng J.F."/>
            <person name="Pitluck S."/>
            <person name="Copeland A."/>
            <person name="Lucas S."/>
            <person name="Nolan M."/>
            <person name="Lapidus A.L."/>
            <person name="Palumbo A.V."/>
            <person name="Wall J.D."/>
        </authorList>
    </citation>
    <scope>NUCLEOTIDE SEQUENCE [LARGE SCALE GENOMIC DNA]</scope>
    <source>
        <strain evidence="10">ATCC BAA 1058 / DSM 17464 / G20</strain>
    </source>
</reference>
<dbReference type="Pfam" id="PF00672">
    <property type="entry name" value="HAMP"/>
    <property type="match status" value="1"/>
</dbReference>
<dbReference type="GO" id="GO:0007165">
    <property type="term" value="P:signal transduction"/>
    <property type="evidence" value="ECO:0007669"/>
    <property type="project" value="UniProtKB-KW"/>
</dbReference>
<evidence type="ECO:0000313" key="9">
    <source>
        <dbReference type="EMBL" id="ABB40087.1"/>
    </source>
</evidence>
<dbReference type="Gene3D" id="6.10.340.10">
    <property type="match status" value="1"/>
</dbReference>
<proteinExistence type="inferred from homology"/>
<evidence type="ECO:0000256" key="6">
    <source>
        <dbReference type="SAM" id="Phobius"/>
    </source>
</evidence>
<dbReference type="Pfam" id="PF00015">
    <property type="entry name" value="MCPsignal"/>
    <property type="match status" value="1"/>
</dbReference>
<feature type="compositionally biased region" description="Basic and acidic residues" evidence="5">
    <location>
        <begin position="422"/>
        <end position="435"/>
    </location>
</feature>
<dbReference type="CDD" id="cd06225">
    <property type="entry name" value="HAMP"/>
    <property type="match status" value="1"/>
</dbReference>
<dbReference type="CDD" id="cd12912">
    <property type="entry name" value="PDC2_MCP_like"/>
    <property type="match status" value="1"/>
</dbReference>
<feature type="compositionally biased region" description="Basic and acidic residues" evidence="5">
    <location>
        <begin position="403"/>
        <end position="415"/>
    </location>
</feature>
<dbReference type="PANTHER" id="PTHR32089:SF112">
    <property type="entry name" value="LYSOZYME-LIKE PROTEIN-RELATED"/>
    <property type="match status" value="1"/>
</dbReference>
<dbReference type="FunFam" id="1.10.287.950:FF:000001">
    <property type="entry name" value="Methyl-accepting chemotaxis sensory transducer"/>
    <property type="match status" value="1"/>
</dbReference>
<name>Q30W59_OLEA2</name>
<dbReference type="Gene3D" id="3.30.450.20">
    <property type="entry name" value="PAS domain"/>
    <property type="match status" value="2"/>
</dbReference>
<dbReference type="CDD" id="cd12913">
    <property type="entry name" value="PDC1_MCP_like"/>
    <property type="match status" value="1"/>
</dbReference>
<dbReference type="STRING" id="207559.Dde_3293"/>
<comment type="subcellular location">
    <subcellularLocation>
        <location evidence="1">Membrane</location>
    </subcellularLocation>
</comment>
<dbReference type="PROSITE" id="PS50885">
    <property type="entry name" value="HAMP"/>
    <property type="match status" value="1"/>
</dbReference>
<keyword evidence="6" id="KW-1133">Transmembrane helix</keyword>
<dbReference type="Pfam" id="PF22673">
    <property type="entry name" value="MCP-like_PDC_1"/>
    <property type="match status" value="1"/>
</dbReference>
<dbReference type="Proteomes" id="UP000002710">
    <property type="component" value="Chromosome"/>
</dbReference>
<feature type="domain" description="HAMP" evidence="8">
    <location>
        <begin position="346"/>
        <end position="398"/>
    </location>
</feature>
<feature type="transmembrane region" description="Helical" evidence="6">
    <location>
        <begin position="12"/>
        <end position="30"/>
    </location>
</feature>
<dbReference type="SMART" id="SM00304">
    <property type="entry name" value="HAMP"/>
    <property type="match status" value="1"/>
</dbReference>
<evidence type="ECO:0000259" key="7">
    <source>
        <dbReference type="PROSITE" id="PS50111"/>
    </source>
</evidence>
<organism evidence="9 10">
    <name type="scientific">Oleidesulfovibrio alaskensis (strain ATCC BAA-1058 / DSM 17464 / G20)</name>
    <name type="common">Desulfovibrio alaskensis</name>
    <dbReference type="NCBI Taxonomy" id="207559"/>
    <lineage>
        <taxon>Bacteria</taxon>
        <taxon>Pseudomonadati</taxon>
        <taxon>Thermodesulfobacteriota</taxon>
        <taxon>Desulfovibrionia</taxon>
        <taxon>Desulfovibrionales</taxon>
        <taxon>Desulfovibrionaceae</taxon>
        <taxon>Oleidesulfovibrio</taxon>
    </lineage>
</organism>